<dbReference type="KEGG" id="pmrn:116937871"/>
<evidence type="ECO:0000259" key="1">
    <source>
        <dbReference type="Pfam" id="PF02214"/>
    </source>
</evidence>
<gene>
    <name evidence="4" type="primary">LOC116937871</name>
</gene>
<accession>A0AAJ7SKP7</accession>
<evidence type="ECO:0000259" key="2">
    <source>
        <dbReference type="Pfam" id="PF25611"/>
    </source>
</evidence>
<feature type="domain" description="KCTD7/14 C-terminal" evidence="2">
    <location>
        <begin position="149"/>
        <end position="256"/>
    </location>
</feature>
<dbReference type="InterPro" id="IPR011333">
    <property type="entry name" value="SKP1/BTB/POZ_sf"/>
</dbReference>
<dbReference type="Gene3D" id="3.30.710.10">
    <property type="entry name" value="Potassium Channel Kv1.1, Chain A"/>
    <property type="match status" value="1"/>
</dbReference>
<proteinExistence type="predicted"/>
<dbReference type="GO" id="GO:0051260">
    <property type="term" value="P:protein homooligomerization"/>
    <property type="evidence" value="ECO:0007669"/>
    <property type="project" value="InterPro"/>
</dbReference>
<protein>
    <submittedName>
        <fullName evidence="4">BTB/POZ domain-containing protein KCTD14-like</fullName>
    </submittedName>
</protein>
<dbReference type="InterPro" id="IPR003131">
    <property type="entry name" value="T1-type_BTB"/>
</dbReference>
<feature type="domain" description="Potassium channel tetramerisation-type BTB" evidence="1">
    <location>
        <begin position="21"/>
        <end position="134"/>
    </location>
</feature>
<dbReference type="SUPFAM" id="SSF54695">
    <property type="entry name" value="POZ domain"/>
    <property type="match status" value="1"/>
</dbReference>
<evidence type="ECO:0000313" key="3">
    <source>
        <dbReference type="Proteomes" id="UP001318040"/>
    </source>
</evidence>
<dbReference type="RefSeq" id="XP_032800879.1">
    <property type="nucleotide sequence ID" value="XM_032944988.1"/>
</dbReference>
<organism evidence="3 4">
    <name type="scientific">Petromyzon marinus</name>
    <name type="common">Sea lamprey</name>
    <dbReference type="NCBI Taxonomy" id="7757"/>
    <lineage>
        <taxon>Eukaryota</taxon>
        <taxon>Metazoa</taxon>
        <taxon>Chordata</taxon>
        <taxon>Craniata</taxon>
        <taxon>Vertebrata</taxon>
        <taxon>Cyclostomata</taxon>
        <taxon>Hyperoartia</taxon>
        <taxon>Petromyzontiformes</taxon>
        <taxon>Petromyzontidae</taxon>
        <taxon>Petromyzon</taxon>
    </lineage>
</organism>
<dbReference type="PANTHER" id="PTHR14499:SF3">
    <property type="entry name" value="BTB_POZ DOMAIN-CONTAINING PROTEIN KCTD14"/>
    <property type="match status" value="1"/>
</dbReference>
<name>A0AAJ7SKP7_PETMA</name>
<dbReference type="Proteomes" id="UP001318040">
    <property type="component" value="Unplaced"/>
</dbReference>
<dbReference type="AlphaFoldDB" id="A0AAJ7SKP7"/>
<dbReference type="InterPro" id="IPR057890">
    <property type="entry name" value="KCTD7/14_C"/>
</dbReference>
<sequence>MATSPDATSSALPPSQLPPVVRLNVGGLHFTAALGTLRSAPGSRLSDLFGEPPGRPASPGEAAAAAAAAAWEGRQPPLRLDEEGRVFLDRDGRHFGHVLAFLREGATPPAEAPNGLREALAVHAEATFWGLEAMARALEEAPALFGEMVARRQFCAQVPSYRENIEIMIRVARAEALASRVSRVLVHVNKSSEHELHDHHHHHHDGGARRAHACSLHGEQYLVNFGPWSVEPGVRDLLDCVKVDVEALGYRVTWEERLPPPGEGGGDRGAGLAGLFRGPPAPPPSCGLYEFLFHWW</sequence>
<dbReference type="Pfam" id="PF02214">
    <property type="entry name" value="BTB_2"/>
    <property type="match status" value="1"/>
</dbReference>
<dbReference type="PANTHER" id="PTHR14499">
    <property type="entry name" value="POTASSIUM CHANNEL TETRAMERIZATION DOMAIN-CONTAINING"/>
    <property type="match status" value="1"/>
</dbReference>
<evidence type="ECO:0000313" key="4">
    <source>
        <dbReference type="RefSeq" id="XP_032800879.1"/>
    </source>
</evidence>
<reference evidence="4" key="1">
    <citation type="submission" date="2025-08" db="UniProtKB">
        <authorList>
            <consortium name="RefSeq"/>
        </authorList>
    </citation>
    <scope>IDENTIFICATION</scope>
    <source>
        <tissue evidence="4">Sperm</tissue>
    </source>
</reference>
<keyword evidence="3" id="KW-1185">Reference proteome</keyword>
<dbReference type="Pfam" id="PF25611">
    <property type="entry name" value="KCTD_C"/>
    <property type="match status" value="1"/>
</dbReference>